<reference evidence="1" key="1">
    <citation type="submission" date="2024-07" db="EMBL/GenBank/DDBJ databases">
        <authorList>
            <person name="Yu S.T."/>
        </authorList>
    </citation>
    <scope>NUCLEOTIDE SEQUENCE</scope>
    <source>
        <strain evidence="1">R11</strain>
    </source>
</reference>
<sequence length="113" mass="12891">MGDRTPAEQALGRSYTTADGVEFHITQLTVEHHPDRTLTLTFGVTVQRPDHPDESWVVTLPWDDKSFVDVLTSPAPHPDRLQQMVHIVHALLEEWWDTKGRNRRSASLGRQIS</sequence>
<protein>
    <submittedName>
        <fullName evidence="1">Uncharacterized protein</fullName>
    </submittedName>
</protein>
<dbReference type="AlphaFoldDB" id="A0AB39MPY1"/>
<evidence type="ECO:0000313" key="1">
    <source>
        <dbReference type="EMBL" id="XDQ08371.1"/>
    </source>
</evidence>
<proteinExistence type="predicted"/>
<accession>A0AB39MPY1</accession>
<organism evidence="1">
    <name type="scientific">Streptomyces sp. R11</name>
    <dbReference type="NCBI Taxonomy" id="3238625"/>
    <lineage>
        <taxon>Bacteria</taxon>
        <taxon>Bacillati</taxon>
        <taxon>Actinomycetota</taxon>
        <taxon>Actinomycetes</taxon>
        <taxon>Kitasatosporales</taxon>
        <taxon>Streptomycetaceae</taxon>
        <taxon>Streptomyces</taxon>
    </lineage>
</organism>
<dbReference type="RefSeq" id="WP_369268826.1">
    <property type="nucleotide sequence ID" value="NZ_CP163432.1"/>
</dbReference>
<name>A0AB39MPY1_9ACTN</name>
<gene>
    <name evidence="1" type="ORF">AB5J55_01240</name>
</gene>
<dbReference type="EMBL" id="CP163432">
    <property type="protein sequence ID" value="XDQ08371.1"/>
    <property type="molecule type" value="Genomic_DNA"/>
</dbReference>